<protein>
    <submittedName>
        <fullName evidence="1">Uncharacterized protein</fullName>
    </submittedName>
</protein>
<sequence length="238" mass="24591">MKSGLGRVLAGVCVAAALAGTAACGAESGDDAGKSSDKAAQKPAAKAKPGLPALTEAQLTKAALAKGDVKGYRITKAAEDEIPDVSVPADPASCQAIADLFFLGTEPDAKARVARSVISVTRTEATIVRVGLFGNEEGDAKKLVADLREQSESCDAYEHTDYKYSDVTPGKASDLGDESVAFTLAGVVDKEKMQLGYTIVRSGSTVLVFQALNAMNGEKAEVPAEVVEAQVAKLEKQA</sequence>
<organism evidence="1 2">
    <name type="scientific">Streptomyces citrinus</name>
    <dbReference type="NCBI Taxonomy" id="3118173"/>
    <lineage>
        <taxon>Bacteria</taxon>
        <taxon>Bacillati</taxon>
        <taxon>Actinomycetota</taxon>
        <taxon>Actinomycetes</taxon>
        <taxon>Kitasatosporales</taxon>
        <taxon>Streptomycetaceae</taxon>
        <taxon>Streptomyces</taxon>
    </lineage>
</organism>
<evidence type="ECO:0000313" key="2">
    <source>
        <dbReference type="Proteomes" id="UP001432251"/>
    </source>
</evidence>
<evidence type="ECO:0000313" key="1">
    <source>
        <dbReference type="EMBL" id="WWQ64676.1"/>
    </source>
</evidence>
<keyword evidence="2" id="KW-1185">Reference proteome</keyword>
<accession>A0ACD5ABU7</accession>
<gene>
    <name evidence="1" type="ORF">V2W30_15885</name>
</gene>
<proteinExistence type="predicted"/>
<dbReference type="Proteomes" id="UP001432251">
    <property type="component" value="Chromosome"/>
</dbReference>
<name>A0ACD5ABU7_9ACTN</name>
<reference evidence="1" key="1">
    <citation type="journal article" date="2025" name="Int. J. Syst. Evol. Microbiol.">
        <title>Streptomyces citrinus sp. nov., with yellow diffusible pigment.</title>
        <authorList>
            <person name="He Y."/>
            <person name="Yang E."/>
            <person name="Xu J."/>
            <person name="Sun Y."/>
            <person name="Sun L."/>
        </authorList>
    </citation>
    <scope>NUCLEOTIDE SEQUENCE</scope>
    <source>
        <strain evidence="1">Q6</strain>
    </source>
</reference>
<dbReference type="EMBL" id="CP146022">
    <property type="protein sequence ID" value="WWQ64676.1"/>
    <property type="molecule type" value="Genomic_DNA"/>
</dbReference>